<accession>U5QFW9</accession>
<keyword evidence="5 7" id="KW-1133">Transmembrane helix</keyword>
<feature type="transmembrane region" description="Helical" evidence="7">
    <location>
        <begin position="353"/>
        <end position="371"/>
    </location>
</feature>
<feature type="transmembrane region" description="Helical" evidence="7">
    <location>
        <begin position="151"/>
        <end position="173"/>
    </location>
</feature>
<dbReference type="KEGG" id="glj:GKIL_0282"/>
<feature type="transmembrane region" description="Helical" evidence="7">
    <location>
        <begin position="111"/>
        <end position="130"/>
    </location>
</feature>
<dbReference type="InterPro" id="IPR050833">
    <property type="entry name" value="Poly_Biosynth_Transport"/>
</dbReference>
<dbReference type="CDD" id="cd13127">
    <property type="entry name" value="MATE_tuaB_like"/>
    <property type="match status" value="1"/>
</dbReference>
<gene>
    <name evidence="8" type="ORF">GKIL_0282</name>
</gene>
<comment type="similarity">
    <text evidence="2">Belongs to the polysaccharide synthase family.</text>
</comment>
<dbReference type="HOGENOM" id="CLU_026911_6_1_3"/>
<keyword evidence="4 7" id="KW-0812">Transmembrane</keyword>
<name>U5QFW9_GLOK1</name>
<keyword evidence="3" id="KW-1003">Cell membrane</keyword>
<protein>
    <submittedName>
        <fullName evidence="8">Polysaccharide biosynthesis protein</fullName>
    </submittedName>
</protein>
<dbReference type="AlphaFoldDB" id="U5QFW9"/>
<evidence type="ECO:0000313" key="9">
    <source>
        <dbReference type="Proteomes" id="UP000017396"/>
    </source>
</evidence>
<organism evidence="8 9">
    <name type="scientific">Gloeobacter kilaueensis (strain ATCC BAA-2537 / CCAP 1431/1 / ULC 316 / JS1)</name>
    <dbReference type="NCBI Taxonomy" id="1183438"/>
    <lineage>
        <taxon>Bacteria</taxon>
        <taxon>Bacillati</taxon>
        <taxon>Cyanobacteriota</taxon>
        <taxon>Cyanophyceae</taxon>
        <taxon>Gloeobacterales</taxon>
        <taxon>Gloeobacteraceae</taxon>
        <taxon>Gloeobacter</taxon>
    </lineage>
</organism>
<evidence type="ECO:0000256" key="4">
    <source>
        <dbReference type="ARBA" id="ARBA00022692"/>
    </source>
</evidence>
<evidence type="ECO:0000256" key="2">
    <source>
        <dbReference type="ARBA" id="ARBA00007430"/>
    </source>
</evidence>
<feature type="transmembrane region" description="Helical" evidence="7">
    <location>
        <begin position="440"/>
        <end position="460"/>
    </location>
</feature>
<dbReference type="Pfam" id="PF13440">
    <property type="entry name" value="Polysacc_synt_3"/>
    <property type="match status" value="1"/>
</dbReference>
<keyword evidence="6 7" id="KW-0472">Membrane</keyword>
<comment type="subcellular location">
    <subcellularLocation>
        <location evidence="1">Cell membrane</location>
        <topology evidence="1">Multi-pass membrane protein</topology>
    </subcellularLocation>
</comment>
<evidence type="ECO:0000256" key="1">
    <source>
        <dbReference type="ARBA" id="ARBA00004651"/>
    </source>
</evidence>
<dbReference type="STRING" id="1183438.GKIL_0282"/>
<feature type="transmembrane region" description="Helical" evidence="7">
    <location>
        <begin position="231"/>
        <end position="251"/>
    </location>
</feature>
<dbReference type="OrthoDB" id="9770347at2"/>
<keyword evidence="9" id="KW-1185">Reference proteome</keyword>
<evidence type="ECO:0000256" key="3">
    <source>
        <dbReference type="ARBA" id="ARBA00022475"/>
    </source>
</evidence>
<dbReference type="eggNOG" id="COG2244">
    <property type="taxonomic scope" value="Bacteria"/>
</dbReference>
<proteinExistence type="inferred from homology"/>
<evidence type="ECO:0000256" key="7">
    <source>
        <dbReference type="SAM" id="Phobius"/>
    </source>
</evidence>
<feature type="transmembrane region" description="Helical" evidence="7">
    <location>
        <begin position="283"/>
        <end position="306"/>
    </location>
</feature>
<evidence type="ECO:0000313" key="8">
    <source>
        <dbReference type="EMBL" id="AGY56529.1"/>
    </source>
</evidence>
<sequence length="487" mass="53579">MNLRQKAVKGVGWSAVQNFGSQAVGLSVYLILARLLGPEVFGLVALASIFVAFVQVFQDQGLNEAIIQRQKLDELHLDTAFWTNSVMGLLLTLLGVIGSSWVALFFREPRLSPVICVLSLGFVIGSLSAVQQAILTRDFAFKALAARSLSATCCGGVVGIAMAIAGFGVWSLVGQQLTNQFIGLAMLWRASPWRPKLRVSRKHLGELLAFGANVTGYNLSNFFNRRSDDFLIGYFLGPVALGYYSIAYRILTVMVQLLTTTTTQVALPAFSQLQQQPERLRSAFYTVTQFTSLISFPIFLAVAALAPELVATLFGSKWTASVSVMQVLCLVGIQQSIFFFNSTVLMAMGKPSWRLWLNLLNSACGVVAFALAVRWGIVAVAAAYVLRVYLLSPFTYWAVDRLIHLDWKMYLRQFLPALAGSIALLLVITAIKSIVRESLIPYQLLLICSGASLGTYLFVLRFSSPNLFKRMLDTLRLFLPRAAARVP</sequence>
<feature type="transmembrane region" description="Helical" evidence="7">
    <location>
        <begin position="377"/>
        <end position="399"/>
    </location>
</feature>
<feature type="transmembrane region" description="Helical" evidence="7">
    <location>
        <begin position="40"/>
        <end position="58"/>
    </location>
</feature>
<feature type="transmembrane region" description="Helical" evidence="7">
    <location>
        <begin position="79"/>
        <end position="105"/>
    </location>
</feature>
<dbReference type="PANTHER" id="PTHR30250:SF10">
    <property type="entry name" value="LIPOPOLYSACCHARIDE BIOSYNTHESIS PROTEIN WZXC"/>
    <property type="match status" value="1"/>
</dbReference>
<feature type="transmembrane region" description="Helical" evidence="7">
    <location>
        <begin position="318"/>
        <end position="341"/>
    </location>
</feature>
<dbReference type="EMBL" id="CP003587">
    <property type="protein sequence ID" value="AGY56529.1"/>
    <property type="molecule type" value="Genomic_DNA"/>
</dbReference>
<evidence type="ECO:0000256" key="6">
    <source>
        <dbReference type="ARBA" id="ARBA00023136"/>
    </source>
</evidence>
<dbReference type="PANTHER" id="PTHR30250">
    <property type="entry name" value="PST FAMILY PREDICTED COLANIC ACID TRANSPORTER"/>
    <property type="match status" value="1"/>
</dbReference>
<dbReference type="RefSeq" id="WP_023171541.1">
    <property type="nucleotide sequence ID" value="NC_022600.1"/>
</dbReference>
<dbReference type="GO" id="GO:0005886">
    <property type="term" value="C:plasma membrane"/>
    <property type="evidence" value="ECO:0007669"/>
    <property type="project" value="UniProtKB-SubCell"/>
</dbReference>
<evidence type="ECO:0000256" key="5">
    <source>
        <dbReference type="ARBA" id="ARBA00022989"/>
    </source>
</evidence>
<reference evidence="8 9" key="1">
    <citation type="journal article" date="2013" name="PLoS ONE">
        <title>Cultivation and Complete Genome Sequencing of Gloeobacter kilaueensis sp. nov., from a Lava Cave in Kilauea Caldera, Hawai'i.</title>
        <authorList>
            <person name="Saw J.H."/>
            <person name="Schatz M."/>
            <person name="Brown M.V."/>
            <person name="Kunkel D.D."/>
            <person name="Foster J.S."/>
            <person name="Shick H."/>
            <person name="Christensen S."/>
            <person name="Hou S."/>
            <person name="Wan X."/>
            <person name="Donachie S.P."/>
        </authorList>
    </citation>
    <scope>NUCLEOTIDE SEQUENCE [LARGE SCALE GENOMIC DNA]</scope>
    <source>
        <strain evidence="9">JS</strain>
    </source>
</reference>
<feature type="transmembrane region" description="Helical" evidence="7">
    <location>
        <begin position="411"/>
        <end position="434"/>
    </location>
</feature>
<dbReference type="Proteomes" id="UP000017396">
    <property type="component" value="Chromosome"/>
</dbReference>